<name>A0ABR2U1N9_9ROSI</name>
<dbReference type="EMBL" id="JBBPBN010000003">
    <property type="protein sequence ID" value="KAK9043479.1"/>
    <property type="molecule type" value="Genomic_DNA"/>
</dbReference>
<accession>A0ABR2U1N9</accession>
<comment type="caution">
    <text evidence="1">The sequence shown here is derived from an EMBL/GenBank/DDBJ whole genome shotgun (WGS) entry which is preliminary data.</text>
</comment>
<reference evidence="1 2" key="1">
    <citation type="journal article" date="2024" name="G3 (Bethesda)">
        <title>Genome assembly of Hibiscus sabdariffa L. provides insights into metabolisms of medicinal natural products.</title>
        <authorList>
            <person name="Kim T."/>
        </authorList>
    </citation>
    <scope>NUCLEOTIDE SEQUENCE [LARGE SCALE GENOMIC DNA]</scope>
    <source>
        <strain evidence="1">TK-2024</strain>
        <tissue evidence="1">Old leaves</tissue>
    </source>
</reference>
<organism evidence="1 2">
    <name type="scientific">Hibiscus sabdariffa</name>
    <name type="common">roselle</name>
    <dbReference type="NCBI Taxonomy" id="183260"/>
    <lineage>
        <taxon>Eukaryota</taxon>
        <taxon>Viridiplantae</taxon>
        <taxon>Streptophyta</taxon>
        <taxon>Embryophyta</taxon>
        <taxon>Tracheophyta</taxon>
        <taxon>Spermatophyta</taxon>
        <taxon>Magnoliopsida</taxon>
        <taxon>eudicotyledons</taxon>
        <taxon>Gunneridae</taxon>
        <taxon>Pentapetalae</taxon>
        <taxon>rosids</taxon>
        <taxon>malvids</taxon>
        <taxon>Malvales</taxon>
        <taxon>Malvaceae</taxon>
        <taxon>Malvoideae</taxon>
        <taxon>Hibiscus</taxon>
    </lineage>
</organism>
<proteinExistence type="predicted"/>
<gene>
    <name evidence="1" type="ORF">V6N11_071820</name>
</gene>
<keyword evidence="2" id="KW-1185">Reference proteome</keyword>
<sequence length="367" mass="39469">MESQPVTNIHDTHASLVDGLPAERPPDSLLPSGQVSVVAPVNSMEDGAPAGESRKAAIALYGSWMHVSDSRFVALHDHGLNDDIGSEGDRMKTGAGVKPDGMSMVSKAKEVRAFGELHEVQARVKKGSHTTVRISNPVEDPVVITDDPVIRIAGGTSIMQPNHQGLSVSKSSSKKAAWIRRLVDARKSTLPILGEYVNSVTRELSKIVEPQCVDSFADKENVHVHQDLNEASMHWSSDNPSKGNHHGDGQDLDLSGPVGCAMLQDLGLVCVTNQMEVEIGNSEVYAIFSGKSTAHGNFVVQTVHSLLALDWDVRFRLVNRDHNRVADALAKLSHGQPISETLYAAPPPSVHELITADKIIVLPGSVL</sequence>
<evidence type="ECO:0008006" key="3">
    <source>
        <dbReference type="Google" id="ProtNLM"/>
    </source>
</evidence>
<protein>
    <recommendedName>
        <fullName evidence="3">RNase H type-1 domain-containing protein</fullName>
    </recommendedName>
</protein>
<evidence type="ECO:0000313" key="2">
    <source>
        <dbReference type="Proteomes" id="UP001396334"/>
    </source>
</evidence>
<dbReference type="Proteomes" id="UP001396334">
    <property type="component" value="Unassembled WGS sequence"/>
</dbReference>
<evidence type="ECO:0000313" key="1">
    <source>
        <dbReference type="EMBL" id="KAK9043479.1"/>
    </source>
</evidence>